<dbReference type="OrthoDB" id="9974806at2759"/>
<dbReference type="Proteomes" id="UP000023152">
    <property type="component" value="Unassembled WGS sequence"/>
</dbReference>
<dbReference type="EMBL" id="ASPP01004918">
    <property type="protein sequence ID" value="ETO31461.1"/>
    <property type="molecule type" value="Genomic_DNA"/>
</dbReference>
<proteinExistence type="predicted"/>
<comment type="caution">
    <text evidence="1">The sequence shown here is derived from an EMBL/GenBank/DDBJ whole genome shotgun (WGS) entry which is preliminary data.</text>
</comment>
<name>X6NZR9_RETFI</name>
<evidence type="ECO:0000313" key="1">
    <source>
        <dbReference type="EMBL" id="ETO31461.1"/>
    </source>
</evidence>
<dbReference type="OMA" id="DAMQINA"/>
<reference evidence="1 2" key="1">
    <citation type="journal article" date="2013" name="Curr. Biol.">
        <title>The Genome of the Foraminiferan Reticulomyxa filosa.</title>
        <authorList>
            <person name="Glockner G."/>
            <person name="Hulsmann N."/>
            <person name="Schleicher M."/>
            <person name="Noegel A.A."/>
            <person name="Eichinger L."/>
            <person name="Gallinger C."/>
            <person name="Pawlowski J."/>
            <person name="Sierra R."/>
            <person name="Euteneuer U."/>
            <person name="Pillet L."/>
            <person name="Moustafa A."/>
            <person name="Platzer M."/>
            <person name="Groth M."/>
            <person name="Szafranski K."/>
            <person name="Schliwa M."/>
        </authorList>
    </citation>
    <scope>NUCLEOTIDE SEQUENCE [LARGE SCALE GENOMIC DNA]</scope>
</reference>
<organism evidence="1 2">
    <name type="scientific">Reticulomyxa filosa</name>
    <dbReference type="NCBI Taxonomy" id="46433"/>
    <lineage>
        <taxon>Eukaryota</taxon>
        <taxon>Sar</taxon>
        <taxon>Rhizaria</taxon>
        <taxon>Retaria</taxon>
        <taxon>Foraminifera</taxon>
        <taxon>Monothalamids</taxon>
        <taxon>Reticulomyxidae</taxon>
        <taxon>Reticulomyxa</taxon>
    </lineage>
</organism>
<evidence type="ECO:0000313" key="2">
    <source>
        <dbReference type="Proteomes" id="UP000023152"/>
    </source>
</evidence>
<keyword evidence="2" id="KW-1185">Reference proteome</keyword>
<dbReference type="AlphaFoldDB" id="X6NZR9"/>
<accession>X6NZR9</accession>
<gene>
    <name evidence="1" type="ORF">RFI_05662</name>
</gene>
<protein>
    <submittedName>
        <fullName evidence="1">Uncharacterized protein</fullName>
    </submittedName>
</protein>
<sequence>MDAKFREKNQKILQQGRGAGYWLWKPYIIYKHLTDDKLPDGSYIIYSDAGAKVIGDVKHVLNFMQEHDDLYKGVLFFGVGFPQKYFCKRDAFILQDCDNQKCYDAMQINAFCGFFRKCDYSRMVVKAWLDACQDERVLTDMSNKMGQPNLQGFRDHRHDQAVITNLMNSKGWYYDTTNGPVLDKVFYHDRYKG</sequence>